<feature type="domain" description="HIT" evidence="1">
    <location>
        <begin position="16"/>
        <end position="103"/>
    </location>
</feature>
<evidence type="ECO:0000313" key="2">
    <source>
        <dbReference type="EMBL" id="GLX85261.1"/>
    </source>
</evidence>
<evidence type="ECO:0000259" key="1">
    <source>
        <dbReference type="Pfam" id="PF01230"/>
    </source>
</evidence>
<comment type="caution">
    <text evidence="2">The sequence shown here is derived from an EMBL/GenBank/DDBJ whole genome shotgun (WGS) entry which is preliminary data.</text>
</comment>
<evidence type="ECO:0000313" key="3">
    <source>
        <dbReference type="Proteomes" id="UP001157134"/>
    </source>
</evidence>
<dbReference type="PIRSF" id="PIRSF000714">
    <property type="entry name" value="HIT"/>
    <property type="match status" value="1"/>
</dbReference>
<protein>
    <submittedName>
        <fullName evidence="2">Histidine triad domain protein</fullName>
    </submittedName>
</protein>
<dbReference type="InterPro" id="IPR011146">
    <property type="entry name" value="HIT-like"/>
</dbReference>
<keyword evidence="3" id="KW-1185">Reference proteome</keyword>
<dbReference type="InterPro" id="IPR026026">
    <property type="entry name" value="HIT_Hint"/>
</dbReference>
<dbReference type="EMBL" id="BSSV01000002">
    <property type="protein sequence ID" value="GLX85261.1"/>
    <property type="molecule type" value="Genomic_DNA"/>
</dbReference>
<proteinExistence type="predicted"/>
<dbReference type="Proteomes" id="UP001157134">
    <property type="component" value="Unassembled WGS sequence"/>
</dbReference>
<dbReference type="Gene3D" id="3.30.428.10">
    <property type="entry name" value="HIT-like"/>
    <property type="match status" value="1"/>
</dbReference>
<dbReference type="InterPro" id="IPR036265">
    <property type="entry name" value="HIT-like_sf"/>
</dbReference>
<gene>
    <name evidence="2" type="ORF">tloyanaT_15130</name>
</gene>
<dbReference type="Pfam" id="PF01230">
    <property type="entry name" value="HIT"/>
    <property type="match status" value="1"/>
</dbReference>
<sequence>MSATQSFQLHDMLAADTLFIKDLPLCRLVLMNNANHPWCILIPRVDDVLDIYQMDWQDQQQFLNESSMVCEVMMQIFGGKKMNVAALGNICPQLHVHHIVRFEDDIDWPHPVWGRSEGVSYTSEKFDDIKAKLLSALDSIVE</sequence>
<accession>A0ABQ6HEF5</accession>
<dbReference type="SUPFAM" id="SSF54197">
    <property type="entry name" value="HIT-like"/>
    <property type="match status" value="1"/>
</dbReference>
<organism evidence="2 3">
    <name type="scientific">Thalassotalea loyana</name>
    <dbReference type="NCBI Taxonomy" id="280483"/>
    <lineage>
        <taxon>Bacteria</taxon>
        <taxon>Pseudomonadati</taxon>
        <taxon>Pseudomonadota</taxon>
        <taxon>Gammaproteobacteria</taxon>
        <taxon>Alteromonadales</taxon>
        <taxon>Colwelliaceae</taxon>
        <taxon>Thalassotalea</taxon>
    </lineage>
</organism>
<reference evidence="2 3" key="1">
    <citation type="submission" date="2023-03" db="EMBL/GenBank/DDBJ databases">
        <title>Thalassotalea loyana LMG 22536T draft genome sequence.</title>
        <authorList>
            <person name="Sawabe T."/>
        </authorList>
    </citation>
    <scope>NUCLEOTIDE SEQUENCE [LARGE SCALE GENOMIC DNA]</scope>
    <source>
        <strain evidence="2 3">LMG 22536</strain>
    </source>
</reference>
<name>A0ABQ6HEF5_9GAMM</name>